<protein>
    <recommendedName>
        <fullName evidence="2">DUF7774 domain-containing protein</fullName>
    </recommendedName>
</protein>
<proteinExistence type="predicted"/>
<dbReference type="Proteomes" id="UP001303046">
    <property type="component" value="Unassembled WGS sequence"/>
</dbReference>
<feature type="compositionally biased region" description="Basic and acidic residues" evidence="1">
    <location>
        <begin position="290"/>
        <end position="306"/>
    </location>
</feature>
<evidence type="ECO:0000313" key="3">
    <source>
        <dbReference type="EMBL" id="KAK6752396.1"/>
    </source>
</evidence>
<feature type="region of interest" description="Disordered" evidence="1">
    <location>
        <begin position="425"/>
        <end position="458"/>
    </location>
</feature>
<dbReference type="InterPro" id="IPR056676">
    <property type="entry name" value="DUF7774"/>
</dbReference>
<organism evidence="3 4">
    <name type="scientific">Necator americanus</name>
    <name type="common">Human hookworm</name>
    <dbReference type="NCBI Taxonomy" id="51031"/>
    <lineage>
        <taxon>Eukaryota</taxon>
        <taxon>Metazoa</taxon>
        <taxon>Ecdysozoa</taxon>
        <taxon>Nematoda</taxon>
        <taxon>Chromadorea</taxon>
        <taxon>Rhabditida</taxon>
        <taxon>Rhabditina</taxon>
        <taxon>Rhabditomorpha</taxon>
        <taxon>Strongyloidea</taxon>
        <taxon>Ancylostomatidae</taxon>
        <taxon>Bunostominae</taxon>
        <taxon>Necator</taxon>
    </lineage>
</organism>
<dbReference type="EMBL" id="JAVFWL010000004">
    <property type="protein sequence ID" value="KAK6752396.1"/>
    <property type="molecule type" value="Genomic_DNA"/>
</dbReference>
<comment type="caution">
    <text evidence="3">The sequence shown here is derived from an EMBL/GenBank/DDBJ whole genome shotgun (WGS) entry which is preliminary data.</text>
</comment>
<keyword evidence="4" id="KW-1185">Reference proteome</keyword>
<feature type="compositionally biased region" description="Basic and acidic residues" evidence="1">
    <location>
        <begin position="427"/>
        <end position="439"/>
    </location>
</feature>
<dbReference type="PANTHER" id="PTHR38630">
    <property type="entry name" value="PROTEIN CBG12780"/>
    <property type="match status" value="1"/>
</dbReference>
<dbReference type="PANTHER" id="PTHR38630:SF1">
    <property type="entry name" value="DEK_C DOMAIN-CONTAINING PROTEIN-RELATED"/>
    <property type="match status" value="1"/>
</dbReference>
<evidence type="ECO:0000259" key="2">
    <source>
        <dbReference type="Pfam" id="PF24983"/>
    </source>
</evidence>
<name>A0ABR1DSD2_NECAM</name>
<accession>A0ABR1DSD2</accession>
<evidence type="ECO:0000313" key="4">
    <source>
        <dbReference type="Proteomes" id="UP001303046"/>
    </source>
</evidence>
<dbReference type="Pfam" id="PF24983">
    <property type="entry name" value="DUF7774"/>
    <property type="match status" value="1"/>
</dbReference>
<gene>
    <name evidence="3" type="primary">Necator_chrIV.g16975</name>
    <name evidence="3" type="ORF">RB195_003677</name>
</gene>
<feature type="region of interest" description="Disordered" evidence="1">
    <location>
        <begin position="360"/>
        <end position="397"/>
    </location>
</feature>
<feature type="region of interest" description="Disordered" evidence="1">
    <location>
        <begin position="262"/>
        <end position="331"/>
    </location>
</feature>
<feature type="compositionally biased region" description="Basic and acidic residues" evidence="1">
    <location>
        <begin position="447"/>
        <end position="458"/>
    </location>
</feature>
<reference evidence="3 4" key="1">
    <citation type="submission" date="2023-08" db="EMBL/GenBank/DDBJ databases">
        <title>A Necator americanus chromosomal reference genome.</title>
        <authorList>
            <person name="Ilik V."/>
            <person name="Petrzelkova K.J."/>
            <person name="Pardy F."/>
            <person name="Fuh T."/>
            <person name="Niatou-Singa F.S."/>
            <person name="Gouil Q."/>
            <person name="Baker L."/>
            <person name="Ritchie M.E."/>
            <person name="Jex A.R."/>
            <person name="Gazzola D."/>
            <person name="Li H."/>
            <person name="Toshio Fujiwara R."/>
            <person name="Zhan B."/>
            <person name="Aroian R.V."/>
            <person name="Pafco B."/>
            <person name="Schwarz E.M."/>
        </authorList>
    </citation>
    <scope>NUCLEOTIDE SEQUENCE [LARGE SCALE GENOMIC DNA]</scope>
    <source>
        <strain evidence="3 4">Aroian</strain>
        <tissue evidence="3">Whole animal</tissue>
    </source>
</reference>
<evidence type="ECO:0000256" key="1">
    <source>
        <dbReference type="SAM" id="MobiDB-lite"/>
    </source>
</evidence>
<feature type="domain" description="DUF7774" evidence="2">
    <location>
        <begin position="131"/>
        <end position="223"/>
    </location>
</feature>
<sequence>MSVAEGARSRLDILKIGRRSSRKQRVHVRHLFQELALGGKKSKHKPTLKELYGAVSEIIPEPVTIFEQTGAPFAPAIVNERAHIFRWKEDRQIQAEPTSAESMRKEKENVFGREIGVEGNKAVHKLQRSIDLRIASRIMAQVRQNNLLENFLSPEKNSLIKQFFESGFVNPSKEVMEALNEAIEGCCEIFMFRQDQHNINVDNEIRDFLLDKEKAKKSLLDVMLKIPQYVPLAWGGQIASQAVTELAVTDLVLDEMTDFSSLSTRSRSDGARSENQATDHMSCPPVKCDPVVETKNKKTEEKELKRCASKTSDSDSSDSDSPVKQKKVQSKLGTIDQAYKSIMTMLPLEPNLRKIGTAFEFHPTRSKKQEKSPTPSKRFEQQGQVQDNTNEVRDKGGVSQMATKIWTDSQAFTNKAGSKVLNFMNFTRKDTSTEQEKKNVPRSTKKTPIDKKSACKKT</sequence>